<evidence type="ECO:0000256" key="2">
    <source>
        <dbReference type="SAM" id="SignalP"/>
    </source>
</evidence>
<proteinExistence type="predicted"/>
<keyword evidence="4" id="KW-1185">Reference proteome</keyword>
<accession>A0A8T3C978</accession>
<dbReference type="SMR" id="A0A8T3C978"/>
<dbReference type="AlphaFoldDB" id="A0A8T3C978"/>
<dbReference type="Proteomes" id="UP000829196">
    <property type="component" value="Unassembled WGS sequence"/>
</dbReference>
<feature type="compositionally biased region" description="Low complexity" evidence="1">
    <location>
        <begin position="61"/>
        <end position="82"/>
    </location>
</feature>
<protein>
    <submittedName>
        <fullName evidence="3">Uncharacterized protein</fullName>
    </submittedName>
</protein>
<evidence type="ECO:0000313" key="4">
    <source>
        <dbReference type="Proteomes" id="UP000829196"/>
    </source>
</evidence>
<sequence length="140" mass="14393">MGNVRALLLLLILPVLVSSSRFLLHEARPLHSSITKQNMATAVRKGGGGGGGHGGGRGARGDSNGSSHGYSNGDSSSSSPYGKAIPLITEGSVLPKSLGASSHKHKHNSAHSGYSFSIATVLIVSAFWLDSLACLCSFSY</sequence>
<gene>
    <name evidence="3" type="ORF">KFK09_000660</name>
</gene>
<evidence type="ECO:0000256" key="1">
    <source>
        <dbReference type="SAM" id="MobiDB-lite"/>
    </source>
</evidence>
<comment type="caution">
    <text evidence="3">The sequence shown here is derived from an EMBL/GenBank/DDBJ whole genome shotgun (WGS) entry which is preliminary data.</text>
</comment>
<keyword evidence="2" id="KW-0732">Signal</keyword>
<feature type="compositionally biased region" description="Gly residues" evidence="1">
    <location>
        <begin position="45"/>
        <end position="58"/>
    </location>
</feature>
<reference evidence="3" key="1">
    <citation type="journal article" date="2022" name="Front. Genet.">
        <title>Chromosome-Scale Assembly of the Dendrobium nobile Genome Provides Insights Into the Molecular Mechanism of the Biosynthesis of the Medicinal Active Ingredient of Dendrobium.</title>
        <authorList>
            <person name="Xu Q."/>
            <person name="Niu S.-C."/>
            <person name="Li K.-L."/>
            <person name="Zheng P.-J."/>
            <person name="Zhang X.-J."/>
            <person name="Jia Y."/>
            <person name="Liu Y."/>
            <person name="Niu Y.-X."/>
            <person name="Yu L.-H."/>
            <person name="Chen D.-F."/>
            <person name="Zhang G.-Q."/>
        </authorList>
    </citation>
    <scope>NUCLEOTIDE SEQUENCE</scope>
    <source>
        <tissue evidence="3">Leaf</tissue>
    </source>
</reference>
<dbReference type="EMBL" id="JAGYWB010000001">
    <property type="protein sequence ID" value="KAI0531108.1"/>
    <property type="molecule type" value="Genomic_DNA"/>
</dbReference>
<feature type="region of interest" description="Disordered" evidence="1">
    <location>
        <begin position="35"/>
        <end position="82"/>
    </location>
</feature>
<evidence type="ECO:0000313" key="3">
    <source>
        <dbReference type="EMBL" id="KAI0531108.1"/>
    </source>
</evidence>
<organism evidence="3 4">
    <name type="scientific">Dendrobium nobile</name>
    <name type="common">Orchid</name>
    <dbReference type="NCBI Taxonomy" id="94219"/>
    <lineage>
        <taxon>Eukaryota</taxon>
        <taxon>Viridiplantae</taxon>
        <taxon>Streptophyta</taxon>
        <taxon>Embryophyta</taxon>
        <taxon>Tracheophyta</taxon>
        <taxon>Spermatophyta</taxon>
        <taxon>Magnoliopsida</taxon>
        <taxon>Liliopsida</taxon>
        <taxon>Asparagales</taxon>
        <taxon>Orchidaceae</taxon>
        <taxon>Epidendroideae</taxon>
        <taxon>Malaxideae</taxon>
        <taxon>Dendrobiinae</taxon>
        <taxon>Dendrobium</taxon>
    </lineage>
</organism>
<name>A0A8T3C978_DENNO</name>
<feature type="signal peptide" evidence="2">
    <location>
        <begin position="1"/>
        <end position="19"/>
    </location>
</feature>
<feature type="chain" id="PRO_5035772586" evidence="2">
    <location>
        <begin position="20"/>
        <end position="140"/>
    </location>
</feature>